<dbReference type="InterPro" id="IPR001611">
    <property type="entry name" value="Leu-rich_rpt"/>
</dbReference>
<protein>
    <recommendedName>
        <fullName evidence="1">YprB ribonuclease H-like domain-containing protein</fullName>
    </recommendedName>
</protein>
<dbReference type="InterPro" id="IPR036397">
    <property type="entry name" value="RNaseH_sf"/>
</dbReference>
<comment type="caution">
    <text evidence="2">The sequence shown here is derived from an EMBL/GenBank/DDBJ whole genome shotgun (WGS) entry which is preliminary data.</text>
</comment>
<name>X0ZVA2_9ZZZZ</name>
<dbReference type="InterPro" id="IPR012337">
    <property type="entry name" value="RNaseH-like_sf"/>
</dbReference>
<dbReference type="PANTHER" id="PTHR38462">
    <property type="entry name" value="EXONUCLEASE-LIKE PROTEIN"/>
    <property type="match status" value="1"/>
</dbReference>
<dbReference type="InterPro" id="IPR038720">
    <property type="entry name" value="YprB_RNase_H-like_dom"/>
</dbReference>
<feature type="non-terminal residue" evidence="2">
    <location>
        <position position="1"/>
    </location>
</feature>
<feature type="non-terminal residue" evidence="2">
    <location>
        <position position="307"/>
    </location>
</feature>
<accession>X0ZVA2</accession>
<evidence type="ECO:0000259" key="1">
    <source>
        <dbReference type="Pfam" id="PF13482"/>
    </source>
</evidence>
<sequence length="307" mass="35886">KIRNIGNIEMHKDLRDYLRKYSINNHGDYYDYQPKSIDEIVDGSYQKTDFGKIFVAKKEYLPGYYHGEIPLESFLNQSPKTLALISKNDEIKNLNLKKAVFIDTETTGLSGGTGTAVFLVGILFFENNEFRIRQYLMQDFNEELAMLSALKQIFKNFEFIISYNGKAFDIPLLSTRYLINKMSDKHLNLPHIDLLFPSRFLYRKDLPNCRLKTIENKVLGIWEDRIGDIDSSLIPYIYFDFLNTKDARILKSVFKHNIIDLISLVTLTAKLASYIENYNEINLSYNQIRSLTKIFFLKKNFNDAEKL</sequence>
<dbReference type="SUPFAM" id="SSF53098">
    <property type="entry name" value="Ribonuclease H-like"/>
    <property type="match status" value="1"/>
</dbReference>
<dbReference type="GO" id="GO:0003676">
    <property type="term" value="F:nucleic acid binding"/>
    <property type="evidence" value="ECO:0007669"/>
    <property type="project" value="InterPro"/>
</dbReference>
<dbReference type="Pfam" id="PF13482">
    <property type="entry name" value="RNase_H_2"/>
    <property type="match status" value="1"/>
</dbReference>
<proteinExistence type="predicted"/>
<reference evidence="2" key="1">
    <citation type="journal article" date="2014" name="Front. Microbiol.">
        <title>High frequency of phylogenetically diverse reductive dehalogenase-homologous genes in deep subseafloor sedimentary metagenomes.</title>
        <authorList>
            <person name="Kawai M."/>
            <person name="Futagami T."/>
            <person name="Toyoda A."/>
            <person name="Takaki Y."/>
            <person name="Nishi S."/>
            <person name="Hori S."/>
            <person name="Arai W."/>
            <person name="Tsubouchi T."/>
            <person name="Morono Y."/>
            <person name="Uchiyama I."/>
            <person name="Ito T."/>
            <person name="Fujiyama A."/>
            <person name="Inagaki F."/>
            <person name="Takami H."/>
        </authorList>
    </citation>
    <scope>NUCLEOTIDE SEQUENCE</scope>
    <source>
        <strain evidence="2">Expedition CK06-06</strain>
    </source>
</reference>
<dbReference type="AlphaFoldDB" id="X0ZVA2"/>
<feature type="domain" description="YprB ribonuclease H-like" evidence="1">
    <location>
        <begin position="100"/>
        <end position="271"/>
    </location>
</feature>
<organism evidence="2">
    <name type="scientific">marine sediment metagenome</name>
    <dbReference type="NCBI Taxonomy" id="412755"/>
    <lineage>
        <taxon>unclassified sequences</taxon>
        <taxon>metagenomes</taxon>
        <taxon>ecological metagenomes</taxon>
    </lineage>
</organism>
<dbReference type="Gene3D" id="3.30.420.10">
    <property type="entry name" value="Ribonuclease H-like superfamily/Ribonuclease H"/>
    <property type="match status" value="1"/>
</dbReference>
<evidence type="ECO:0000313" key="2">
    <source>
        <dbReference type="EMBL" id="GAG64413.1"/>
    </source>
</evidence>
<dbReference type="PROSITE" id="PS51450">
    <property type="entry name" value="LRR"/>
    <property type="match status" value="1"/>
</dbReference>
<dbReference type="EMBL" id="BART01003971">
    <property type="protein sequence ID" value="GAG64413.1"/>
    <property type="molecule type" value="Genomic_DNA"/>
</dbReference>
<gene>
    <name evidence="2" type="ORF">S01H4_10405</name>
</gene>
<dbReference type="PANTHER" id="PTHR38462:SF1">
    <property type="entry name" value="YPRB RIBONUCLEASE H-LIKE DOMAIN-CONTAINING PROTEIN"/>
    <property type="match status" value="1"/>
</dbReference>